<name>A0A067SAU0_GALM3</name>
<reference evidence="3" key="1">
    <citation type="journal article" date="2014" name="Proc. Natl. Acad. Sci. U.S.A.">
        <title>Extensive sampling of basidiomycete genomes demonstrates inadequacy of the white-rot/brown-rot paradigm for wood decay fungi.</title>
        <authorList>
            <person name="Riley R."/>
            <person name="Salamov A.A."/>
            <person name="Brown D.W."/>
            <person name="Nagy L.G."/>
            <person name="Floudas D."/>
            <person name="Held B.W."/>
            <person name="Levasseur A."/>
            <person name="Lombard V."/>
            <person name="Morin E."/>
            <person name="Otillar R."/>
            <person name="Lindquist E.A."/>
            <person name="Sun H."/>
            <person name="LaButti K.M."/>
            <person name="Schmutz J."/>
            <person name="Jabbour D."/>
            <person name="Luo H."/>
            <person name="Baker S.E."/>
            <person name="Pisabarro A.G."/>
            <person name="Walton J.D."/>
            <person name="Blanchette R.A."/>
            <person name="Henrissat B."/>
            <person name="Martin F."/>
            <person name="Cullen D."/>
            <person name="Hibbett D.S."/>
            <person name="Grigoriev I.V."/>
        </authorList>
    </citation>
    <scope>NUCLEOTIDE SEQUENCE [LARGE SCALE GENOMIC DNA]</scope>
    <source>
        <strain evidence="3">CBS 339.88</strain>
    </source>
</reference>
<keyword evidence="1" id="KW-0175">Coiled coil</keyword>
<proteinExistence type="predicted"/>
<protein>
    <submittedName>
        <fullName evidence="2">Uncharacterized protein</fullName>
    </submittedName>
</protein>
<keyword evidence="3" id="KW-1185">Reference proteome</keyword>
<sequence length="193" mass="21786">MLATSIRLFPTSISKKWESQTLDLLLQPSDGQPTPNEMAKALLEFHLDHPENLDDSWDYPTITTSSSVDYWVTRPSPKDRTKLRKKEIASSLEIISNLVKEVEDLKEQINAMKDAMKARSKTIGAKLEELREATEALRQDALQSIAIRAEQTKAALPSHDDILHLETLNRALQALDDIIKNANRMSNLGITMH</sequence>
<organism evidence="2 3">
    <name type="scientific">Galerina marginata (strain CBS 339.88)</name>
    <dbReference type="NCBI Taxonomy" id="685588"/>
    <lineage>
        <taxon>Eukaryota</taxon>
        <taxon>Fungi</taxon>
        <taxon>Dikarya</taxon>
        <taxon>Basidiomycota</taxon>
        <taxon>Agaricomycotina</taxon>
        <taxon>Agaricomycetes</taxon>
        <taxon>Agaricomycetidae</taxon>
        <taxon>Agaricales</taxon>
        <taxon>Agaricineae</taxon>
        <taxon>Strophariaceae</taxon>
        <taxon>Galerina</taxon>
    </lineage>
</organism>
<evidence type="ECO:0000313" key="2">
    <source>
        <dbReference type="EMBL" id="KDR67961.1"/>
    </source>
</evidence>
<dbReference type="EMBL" id="KL142411">
    <property type="protein sequence ID" value="KDR67961.1"/>
    <property type="molecule type" value="Genomic_DNA"/>
</dbReference>
<feature type="coiled-coil region" evidence="1">
    <location>
        <begin position="88"/>
        <end position="122"/>
    </location>
</feature>
<dbReference type="HOGENOM" id="CLU_1408868_0_0_1"/>
<dbReference type="Proteomes" id="UP000027222">
    <property type="component" value="Unassembled WGS sequence"/>
</dbReference>
<dbReference type="AlphaFoldDB" id="A0A067SAU0"/>
<evidence type="ECO:0000256" key="1">
    <source>
        <dbReference type="SAM" id="Coils"/>
    </source>
</evidence>
<accession>A0A067SAU0</accession>
<gene>
    <name evidence="2" type="ORF">GALMADRAFT_231594</name>
</gene>
<evidence type="ECO:0000313" key="3">
    <source>
        <dbReference type="Proteomes" id="UP000027222"/>
    </source>
</evidence>